<gene>
    <name evidence="1" type="ORF">GCM10009554_30650</name>
</gene>
<comment type="caution">
    <text evidence="1">The sequence shown here is derived from an EMBL/GenBank/DDBJ whole genome shotgun (WGS) entry which is preliminary data.</text>
</comment>
<reference evidence="1 2" key="1">
    <citation type="journal article" date="2019" name="Int. J. Syst. Evol. Microbiol.">
        <title>The Global Catalogue of Microorganisms (GCM) 10K type strain sequencing project: providing services to taxonomists for standard genome sequencing and annotation.</title>
        <authorList>
            <consortium name="The Broad Institute Genomics Platform"/>
            <consortium name="The Broad Institute Genome Sequencing Center for Infectious Disease"/>
            <person name="Wu L."/>
            <person name="Ma J."/>
        </authorList>
    </citation>
    <scope>NUCLEOTIDE SEQUENCE [LARGE SCALE GENOMIC DNA]</scope>
    <source>
        <strain evidence="1 2">JCM 10977</strain>
    </source>
</reference>
<evidence type="ECO:0008006" key="3">
    <source>
        <dbReference type="Google" id="ProtNLM"/>
    </source>
</evidence>
<evidence type="ECO:0000313" key="1">
    <source>
        <dbReference type="EMBL" id="GAA0940182.1"/>
    </source>
</evidence>
<proteinExistence type="predicted"/>
<dbReference type="EMBL" id="BAAAHK010000007">
    <property type="protein sequence ID" value="GAA0940182.1"/>
    <property type="molecule type" value="Genomic_DNA"/>
</dbReference>
<keyword evidence="2" id="KW-1185">Reference proteome</keyword>
<accession>A0ABN1QC69</accession>
<dbReference type="Proteomes" id="UP001500542">
    <property type="component" value="Unassembled WGS sequence"/>
</dbReference>
<sequence>MARGWLEGGAELFPELFGELGKGVVHGGFVDQAPVTARMSRSKFSVAGWKKRLAGLAERPVGLTLTMTGAPDPLPQPGEPFEKYEWASISMVDEHGGTAGMLRLTIAAGTAASWGTDAGDRWMSFLAEVVGSVTVVYGEVAVNGNVHHTTAFDSAIGRNHLDSLAQSSEYIRGYSWITLCPAVLVERVGGVKGLRASGAFAEVRLLGSGDVLLLATSTPQEFDRAALRRVWVALAPVLPAGLPKLPIHEEHLEVVLEDAADVR</sequence>
<evidence type="ECO:0000313" key="2">
    <source>
        <dbReference type="Proteomes" id="UP001500542"/>
    </source>
</evidence>
<name>A0ABN1QC69_9ACTN</name>
<protein>
    <recommendedName>
        <fullName evidence="3">Suppressor of fused protein SUFU</fullName>
    </recommendedName>
</protein>
<organism evidence="1 2">
    <name type="scientific">Kribbella koreensis</name>
    <dbReference type="NCBI Taxonomy" id="57909"/>
    <lineage>
        <taxon>Bacteria</taxon>
        <taxon>Bacillati</taxon>
        <taxon>Actinomycetota</taxon>
        <taxon>Actinomycetes</taxon>
        <taxon>Propionibacteriales</taxon>
        <taxon>Kribbellaceae</taxon>
        <taxon>Kribbella</taxon>
    </lineage>
</organism>